<evidence type="ECO:0000313" key="2">
    <source>
        <dbReference type="Proteomes" id="UP000194309"/>
    </source>
</evidence>
<dbReference type="EMBL" id="CP018788">
    <property type="protein sequence ID" value="ARQ98465.1"/>
    <property type="molecule type" value="Genomic_DNA"/>
</dbReference>
<dbReference type="GO" id="GO:0016787">
    <property type="term" value="F:hydrolase activity"/>
    <property type="evidence" value="ECO:0007669"/>
    <property type="project" value="UniProtKB-KW"/>
</dbReference>
<reference evidence="1 2" key="1">
    <citation type="journal article" date="2017" name="Genome Biol. Evol.">
        <title>Comparative Genomic Analysis Identifies a Campylobacter Clade Deficient in Selenium Metabolism.</title>
        <authorList>
            <person name="Miller W.G."/>
            <person name="Yee E."/>
            <person name="Lopes B.S."/>
            <person name="Chapman M.H."/>
            <person name="Huynh S."/>
            <person name="Bono J.L."/>
            <person name="Parker C.T."/>
            <person name="Strachan N.J.C."/>
            <person name="Forbes K.J."/>
        </authorList>
    </citation>
    <scope>NUCLEOTIDE SEQUENCE [LARGE SCALE GENOMIC DNA]</scope>
    <source>
        <strain evidence="1 2">NCTC 13003</strain>
    </source>
</reference>
<accession>A0A1X9SQI7</accession>
<organism evidence="1 2">
    <name type="scientific">Campylobacter devanensis</name>
    <dbReference type="NCBI Taxonomy" id="3161138"/>
    <lineage>
        <taxon>Bacteria</taxon>
        <taxon>Pseudomonadati</taxon>
        <taxon>Campylobacterota</taxon>
        <taxon>Epsilonproteobacteria</taxon>
        <taxon>Campylobacterales</taxon>
        <taxon>Campylobacteraceae</taxon>
        <taxon>Campylobacter</taxon>
    </lineage>
</organism>
<dbReference type="PANTHER" id="PTHR35531">
    <property type="entry name" value="INNER MEMBRANE PROTEIN YBCI-RELATED"/>
    <property type="match status" value="1"/>
</dbReference>
<dbReference type="KEGG" id="cdev:CIGN_0138"/>
<evidence type="ECO:0000313" key="1">
    <source>
        <dbReference type="EMBL" id="ARQ98465.1"/>
    </source>
</evidence>
<name>A0A1X9SQI7_9BACT</name>
<accession>A0A381D6X0</accession>
<dbReference type="AlphaFoldDB" id="A0A1X9SQI7"/>
<protein>
    <submittedName>
        <fullName evidence="1">Membrane-bound metal-dependent hydrolase (DUF457 domain)</fullName>
    </submittedName>
</protein>
<dbReference type="STRING" id="1660064.CIGN_0138"/>
<proteinExistence type="predicted"/>
<keyword evidence="2" id="KW-1185">Reference proteome</keyword>
<dbReference type="PANTHER" id="PTHR35531:SF1">
    <property type="entry name" value="INNER MEMBRANE PROTEIN YBCI-RELATED"/>
    <property type="match status" value="1"/>
</dbReference>
<gene>
    <name evidence="1" type="ORF">CIGN_0138</name>
</gene>
<dbReference type="Proteomes" id="UP000194309">
    <property type="component" value="Chromosome"/>
</dbReference>
<keyword evidence="1" id="KW-0378">Hydrolase</keyword>
<dbReference type="InterPro" id="IPR007404">
    <property type="entry name" value="YdjM-like"/>
</dbReference>
<sequence length="185" mass="20081">MTFRTHLAIGALGAMGFVGAVDLSGVANLDKTQTAYVVGLILFGSVLPDIDEPRSFISRKFPLISQITATFFKHRGPTHFLFIPVLLFVAWAIFGQIAWGALGFGMIMHHVGDMLTPSGIQGYFYPFKKRFVARILPKKIAVKTGSTVEMALVLPAILAVDGFLGAKILGFDIDMGRILGILNLI</sequence>
<dbReference type="Pfam" id="PF04307">
    <property type="entry name" value="YdjM"/>
    <property type="match status" value="1"/>
</dbReference>